<name>A0AAW1PUR2_9CHLO</name>
<evidence type="ECO:0000313" key="1">
    <source>
        <dbReference type="EMBL" id="KAK9812105.1"/>
    </source>
</evidence>
<dbReference type="Proteomes" id="UP001465755">
    <property type="component" value="Unassembled WGS sequence"/>
</dbReference>
<organism evidence="1 2">
    <name type="scientific">Symbiochloris irregularis</name>
    <dbReference type="NCBI Taxonomy" id="706552"/>
    <lineage>
        <taxon>Eukaryota</taxon>
        <taxon>Viridiplantae</taxon>
        <taxon>Chlorophyta</taxon>
        <taxon>core chlorophytes</taxon>
        <taxon>Trebouxiophyceae</taxon>
        <taxon>Trebouxiales</taxon>
        <taxon>Trebouxiaceae</taxon>
        <taxon>Symbiochloris</taxon>
    </lineage>
</organism>
<accession>A0AAW1PUR2</accession>
<proteinExistence type="predicted"/>
<evidence type="ECO:0000313" key="2">
    <source>
        <dbReference type="Proteomes" id="UP001465755"/>
    </source>
</evidence>
<gene>
    <name evidence="1" type="ORF">WJX73_006934</name>
</gene>
<reference evidence="1 2" key="1">
    <citation type="journal article" date="2024" name="Nat. Commun.">
        <title>Phylogenomics reveals the evolutionary origins of lichenization in chlorophyte algae.</title>
        <authorList>
            <person name="Puginier C."/>
            <person name="Libourel C."/>
            <person name="Otte J."/>
            <person name="Skaloud P."/>
            <person name="Haon M."/>
            <person name="Grisel S."/>
            <person name="Petersen M."/>
            <person name="Berrin J.G."/>
            <person name="Delaux P.M."/>
            <person name="Dal Grande F."/>
            <person name="Keller J."/>
        </authorList>
    </citation>
    <scope>NUCLEOTIDE SEQUENCE [LARGE SCALE GENOMIC DNA]</scope>
    <source>
        <strain evidence="1 2">SAG 2036</strain>
    </source>
</reference>
<keyword evidence="2" id="KW-1185">Reference proteome</keyword>
<dbReference type="AlphaFoldDB" id="A0AAW1PUR2"/>
<sequence length="342" mass="36492">MLNGSRFKGDNEPYGPAVVPDSQLISTQYLAGGSTAWGSADISNKTKAAGQISVGESLASSVLLENGSLWYSSIFSGPACAEVNFTVSNDSTDVSWAIVEHTQFWNALTSSNGAISIQAIAAAPPCYGSCQETVPLWSNTTYQVFMYNEANASSYVATYTLTTYAYGSAECSGLGSAQALQPAFRMPAPYADGFVTGTVVNPYSPRYNTSSYSDLMVVNNASCVLMGMFLPSVYASLMTMFTMHLVSQQTLLANLDASGKFNSSIDGSLSSDSVVMPTLQQCHTTLPPSAQALPSNAQPHLGQYTVLNTTNEATAAYQPVGREGFIREWTNNYIYEIVGSSW</sequence>
<dbReference type="EMBL" id="JALJOQ010000009">
    <property type="protein sequence ID" value="KAK9812105.1"/>
    <property type="molecule type" value="Genomic_DNA"/>
</dbReference>
<comment type="caution">
    <text evidence="1">The sequence shown here is derived from an EMBL/GenBank/DDBJ whole genome shotgun (WGS) entry which is preliminary data.</text>
</comment>
<protein>
    <submittedName>
        <fullName evidence="1">Uncharacterized protein</fullName>
    </submittedName>
</protein>